<dbReference type="SUPFAM" id="SSF57756">
    <property type="entry name" value="Retrovirus zinc finger-like domains"/>
    <property type="match status" value="1"/>
</dbReference>
<dbReference type="SMART" id="SM00343">
    <property type="entry name" value="ZnF_C2HC"/>
    <property type="match status" value="1"/>
</dbReference>
<reference evidence="4" key="1">
    <citation type="submission" date="2024-03" db="EMBL/GenBank/DDBJ databases">
        <title>WGS assembly of Saponaria officinalis var. Norfolk2.</title>
        <authorList>
            <person name="Jenkins J."/>
            <person name="Shu S."/>
            <person name="Grimwood J."/>
            <person name="Barry K."/>
            <person name="Goodstein D."/>
            <person name="Schmutz J."/>
            <person name="Leebens-Mack J."/>
            <person name="Osbourn A."/>
        </authorList>
    </citation>
    <scope>NUCLEOTIDE SEQUENCE [LARGE SCALE GENOMIC DNA]</scope>
    <source>
        <strain evidence="4">JIC</strain>
    </source>
</reference>
<keyword evidence="5" id="KW-1185">Reference proteome</keyword>
<comment type="caution">
    <text evidence="4">The sequence shown here is derived from an EMBL/GenBank/DDBJ whole genome shotgun (WGS) entry which is preliminary data.</text>
</comment>
<keyword evidence="1" id="KW-0863">Zinc-finger</keyword>
<name>A0AAW1LI38_SAPOF</name>
<sequence>MSDERIASLEEKIEDLTGVMNIMVRTVNQLIQATPRGRRAPPGGEGSDTDDSTRSAVAAYRQVDKHLKIDIPDFSGSLNPDKLLEWLRDVERAFEYKSYNDFKAFKVATLKLKGYASLWYETLKNQRAKEGKEPIRSWSKLKKKLMGKFVTKDYSQDVFIQMSKLKQDDQPVESYLRKFEQLTLQCEITEKPEQKIARFLEGLNERIAEKVRMQPLWSFDNVVNLSLKVEKMGKTKVLNPKATPKLVQTKTYHGARIGETPKPTTNPALDKGKMPTGQKTSVTPKEDKRKCFQCQGYGHLRKECPSKRTLYAIEVEAWENEGLVEYELEETTTEDGAVEEGSSQDMIAAPPDTGHNLVLWRVMQSQQVPLEEDQRSLIFRSRCTIQERVCNLIIDGGSCTNVDSTTMVNKLKLSTQDHPTPYKLRLLNREAEVKVDKQCLVPFSIGNVYKD</sequence>
<dbReference type="Proteomes" id="UP001443914">
    <property type="component" value="Unassembled WGS sequence"/>
</dbReference>
<gene>
    <name evidence="4" type="ORF">RND81_04G050900</name>
</gene>
<accession>A0AAW1LI38</accession>
<evidence type="ECO:0000259" key="3">
    <source>
        <dbReference type="PROSITE" id="PS50158"/>
    </source>
</evidence>
<proteinExistence type="predicted"/>
<dbReference type="CDD" id="cd00303">
    <property type="entry name" value="retropepsin_like"/>
    <property type="match status" value="1"/>
</dbReference>
<keyword evidence="1" id="KW-0479">Metal-binding</keyword>
<protein>
    <recommendedName>
        <fullName evidence="3">CCHC-type domain-containing protein</fullName>
    </recommendedName>
</protein>
<dbReference type="GO" id="GO:0008270">
    <property type="term" value="F:zinc ion binding"/>
    <property type="evidence" value="ECO:0007669"/>
    <property type="project" value="UniProtKB-KW"/>
</dbReference>
<feature type="region of interest" description="Disordered" evidence="2">
    <location>
        <begin position="256"/>
        <end position="284"/>
    </location>
</feature>
<dbReference type="GO" id="GO:0003676">
    <property type="term" value="F:nucleic acid binding"/>
    <property type="evidence" value="ECO:0007669"/>
    <property type="project" value="InterPro"/>
</dbReference>
<dbReference type="PROSITE" id="PS50158">
    <property type="entry name" value="ZF_CCHC"/>
    <property type="match status" value="1"/>
</dbReference>
<dbReference type="InterPro" id="IPR001878">
    <property type="entry name" value="Znf_CCHC"/>
</dbReference>
<evidence type="ECO:0000313" key="4">
    <source>
        <dbReference type="EMBL" id="KAK9733199.1"/>
    </source>
</evidence>
<evidence type="ECO:0000256" key="2">
    <source>
        <dbReference type="SAM" id="MobiDB-lite"/>
    </source>
</evidence>
<feature type="domain" description="CCHC-type" evidence="3">
    <location>
        <begin position="289"/>
        <end position="306"/>
    </location>
</feature>
<dbReference type="PANTHER" id="PTHR35046">
    <property type="entry name" value="ZINC KNUCKLE (CCHC-TYPE) FAMILY PROTEIN"/>
    <property type="match status" value="1"/>
</dbReference>
<keyword evidence="1" id="KW-0862">Zinc</keyword>
<feature type="region of interest" description="Disordered" evidence="2">
    <location>
        <begin position="33"/>
        <end position="54"/>
    </location>
</feature>
<dbReference type="Pfam" id="PF03732">
    <property type="entry name" value="Retrotrans_gag"/>
    <property type="match status" value="1"/>
</dbReference>
<organism evidence="4 5">
    <name type="scientific">Saponaria officinalis</name>
    <name type="common">Common soapwort</name>
    <name type="synonym">Lychnis saponaria</name>
    <dbReference type="NCBI Taxonomy" id="3572"/>
    <lineage>
        <taxon>Eukaryota</taxon>
        <taxon>Viridiplantae</taxon>
        <taxon>Streptophyta</taxon>
        <taxon>Embryophyta</taxon>
        <taxon>Tracheophyta</taxon>
        <taxon>Spermatophyta</taxon>
        <taxon>Magnoliopsida</taxon>
        <taxon>eudicotyledons</taxon>
        <taxon>Gunneridae</taxon>
        <taxon>Pentapetalae</taxon>
        <taxon>Caryophyllales</taxon>
        <taxon>Caryophyllaceae</taxon>
        <taxon>Caryophylleae</taxon>
        <taxon>Saponaria</taxon>
    </lineage>
</organism>
<evidence type="ECO:0000313" key="5">
    <source>
        <dbReference type="Proteomes" id="UP001443914"/>
    </source>
</evidence>
<dbReference type="InterPro" id="IPR005162">
    <property type="entry name" value="Retrotrans_gag_dom"/>
</dbReference>
<dbReference type="Gene3D" id="4.10.60.10">
    <property type="entry name" value="Zinc finger, CCHC-type"/>
    <property type="match status" value="1"/>
</dbReference>
<dbReference type="AlphaFoldDB" id="A0AAW1LI38"/>
<dbReference type="EMBL" id="JBDFQZ010000004">
    <property type="protein sequence ID" value="KAK9733199.1"/>
    <property type="molecule type" value="Genomic_DNA"/>
</dbReference>
<dbReference type="Pfam" id="PF00098">
    <property type="entry name" value="zf-CCHC"/>
    <property type="match status" value="1"/>
</dbReference>
<dbReference type="PANTHER" id="PTHR35046:SF21">
    <property type="entry name" value="RETROTRANSPOSON GAG DOMAIN-CONTAINING PROTEIN-RELATED"/>
    <property type="match status" value="1"/>
</dbReference>
<dbReference type="InterPro" id="IPR036875">
    <property type="entry name" value="Znf_CCHC_sf"/>
</dbReference>
<evidence type="ECO:0000256" key="1">
    <source>
        <dbReference type="PROSITE-ProRule" id="PRU00047"/>
    </source>
</evidence>